<feature type="region of interest" description="Disordered" evidence="1">
    <location>
        <begin position="231"/>
        <end position="251"/>
    </location>
</feature>
<name>A0ABR4GFZ2_9EURO</name>
<comment type="caution">
    <text evidence="2">The sequence shown here is derived from an EMBL/GenBank/DDBJ whole genome shotgun (WGS) entry which is preliminary data.</text>
</comment>
<organism evidence="2 3">
    <name type="scientific">Aspergillus keveii</name>
    <dbReference type="NCBI Taxonomy" id="714993"/>
    <lineage>
        <taxon>Eukaryota</taxon>
        <taxon>Fungi</taxon>
        <taxon>Dikarya</taxon>
        <taxon>Ascomycota</taxon>
        <taxon>Pezizomycotina</taxon>
        <taxon>Eurotiomycetes</taxon>
        <taxon>Eurotiomycetidae</taxon>
        <taxon>Eurotiales</taxon>
        <taxon>Aspergillaceae</taxon>
        <taxon>Aspergillus</taxon>
        <taxon>Aspergillus subgen. Nidulantes</taxon>
    </lineage>
</organism>
<dbReference type="PANTHER" id="PTHR38795">
    <property type="entry name" value="DUF6604 DOMAIN-CONTAINING PROTEIN"/>
    <property type="match status" value="1"/>
</dbReference>
<dbReference type="PANTHER" id="PTHR38795:SF1">
    <property type="entry name" value="DUF6604 DOMAIN-CONTAINING PROTEIN"/>
    <property type="match status" value="1"/>
</dbReference>
<dbReference type="EMBL" id="JBFTWV010000019">
    <property type="protein sequence ID" value="KAL2797430.1"/>
    <property type="molecule type" value="Genomic_DNA"/>
</dbReference>
<accession>A0ABR4GFZ2</accession>
<evidence type="ECO:0000256" key="1">
    <source>
        <dbReference type="SAM" id="MobiDB-lite"/>
    </source>
</evidence>
<dbReference type="Proteomes" id="UP001610563">
    <property type="component" value="Unassembled WGS sequence"/>
</dbReference>
<sequence length="251" mass="28198">MLAMQKPGTDVRRRIHPHLVFQLQCIVESLTVSRGWASNPVEGDSLMPPAQNFCARRDIDLFLKRNNEKTSRGFWYTADLLTLFLARDVVRYGSDGVNETTIGLVSIVREDFVNWLGESKYMEGLTSIPPSQFSNTNPNGLWEYSPYLCGVGLREGLEIAHGLGLAIWDAHTEPAYLMHLHNMLVKKGYLSGPIDLYAGIGDIFTKEFFANGKVPDSQFTNGLKAYMRTKTSTRVTGKHQHGDPSMLQTRD</sequence>
<reference evidence="2 3" key="1">
    <citation type="submission" date="2024-07" db="EMBL/GenBank/DDBJ databases">
        <title>Section-level genome sequencing and comparative genomics of Aspergillus sections Usti and Cavernicolus.</title>
        <authorList>
            <consortium name="Lawrence Berkeley National Laboratory"/>
            <person name="Nybo J.L."/>
            <person name="Vesth T.C."/>
            <person name="Theobald S."/>
            <person name="Frisvad J.C."/>
            <person name="Larsen T.O."/>
            <person name="Kjaerboelling I."/>
            <person name="Rothschild-Mancinelli K."/>
            <person name="Lyhne E.K."/>
            <person name="Kogle M.E."/>
            <person name="Barry K."/>
            <person name="Clum A."/>
            <person name="Na H."/>
            <person name="Ledsgaard L."/>
            <person name="Lin J."/>
            <person name="Lipzen A."/>
            <person name="Kuo A."/>
            <person name="Riley R."/>
            <person name="Mondo S."/>
            <person name="Labutti K."/>
            <person name="Haridas S."/>
            <person name="Pangalinan J."/>
            <person name="Salamov A.A."/>
            <person name="Simmons B.A."/>
            <person name="Magnuson J.K."/>
            <person name="Chen J."/>
            <person name="Drula E."/>
            <person name="Henrissat B."/>
            <person name="Wiebenga A."/>
            <person name="Lubbers R.J."/>
            <person name="Gomes A.C."/>
            <person name="Makela M.R."/>
            <person name="Stajich J."/>
            <person name="Grigoriev I.V."/>
            <person name="Mortensen U.H."/>
            <person name="De Vries R.P."/>
            <person name="Baker S.E."/>
            <person name="Andersen M.R."/>
        </authorList>
    </citation>
    <scope>NUCLEOTIDE SEQUENCE [LARGE SCALE GENOMIC DNA]</scope>
    <source>
        <strain evidence="2 3">CBS 209.92</strain>
    </source>
</reference>
<protein>
    <submittedName>
        <fullName evidence="2">Uncharacterized protein</fullName>
    </submittedName>
</protein>
<gene>
    <name evidence="2" type="ORF">BJX66DRAFT_335051</name>
</gene>
<keyword evidence="3" id="KW-1185">Reference proteome</keyword>
<evidence type="ECO:0000313" key="2">
    <source>
        <dbReference type="EMBL" id="KAL2797430.1"/>
    </source>
</evidence>
<evidence type="ECO:0000313" key="3">
    <source>
        <dbReference type="Proteomes" id="UP001610563"/>
    </source>
</evidence>
<proteinExistence type="predicted"/>